<evidence type="ECO:0000256" key="1">
    <source>
        <dbReference type="SAM" id="MobiDB-lite"/>
    </source>
</evidence>
<dbReference type="OrthoDB" id="10658537at2759"/>
<dbReference type="STRING" id="53326.A0A016UM51"/>
<gene>
    <name evidence="3" type="primary">Acey_s0036.g3214</name>
    <name evidence="3" type="ORF">Y032_0036g3214</name>
</gene>
<feature type="region of interest" description="Disordered" evidence="1">
    <location>
        <begin position="175"/>
        <end position="215"/>
    </location>
</feature>
<feature type="chain" id="PRO_5010010259" evidence="2">
    <location>
        <begin position="20"/>
        <end position="215"/>
    </location>
</feature>
<feature type="signal peptide" evidence="2">
    <location>
        <begin position="1"/>
        <end position="19"/>
    </location>
</feature>
<feature type="compositionally biased region" description="Basic residues" evidence="1">
    <location>
        <begin position="180"/>
        <end position="208"/>
    </location>
</feature>
<evidence type="ECO:0000313" key="3">
    <source>
        <dbReference type="EMBL" id="EYC15563.1"/>
    </source>
</evidence>
<protein>
    <submittedName>
        <fullName evidence="3">Uncharacterized protein</fullName>
    </submittedName>
</protein>
<keyword evidence="4" id="KW-1185">Reference proteome</keyword>
<evidence type="ECO:0000313" key="4">
    <source>
        <dbReference type="Proteomes" id="UP000024635"/>
    </source>
</evidence>
<name>A0A016UM51_9BILA</name>
<organism evidence="3 4">
    <name type="scientific">Ancylostoma ceylanicum</name>
    <dbReference type="NCBI Taxonomy" id="53326"/>
    <lineage>
        <taxon>Eukaryota</taxon>
        <taxon>Metazoa</taxon>
        <taxon>Ecdysozoa</taxon>
        <taxon>Nematoda</taxon>
        <taxon>Chromadorea</taxon>
        <taxon>Rhabditida</taxon>
        <taxon>Rhabditina</taxon>
        <taxon>Rhabditomorpha</taxon>
        <taxon>Strongyloidea</taxon>
        <taxon>Ancylostomatidae</taxon>
        <taxon>Ancylostomatinae</taxon>
        <taxon>Ancylostoma</taxon>
    </lineage>
</organism>
<dbReference type="Proteomes" id="UP000024635">
    <property type="component" value="Unassembled WGS sequence"/>
</dbReference>
<accession>A0A0D6LRU6</accession>
<sequence>MAFIYYFLTVLFLVQRSYASYPTGGIEEQPPITIPIEPAPPAPMPAIPAMPPAQYAMPPPVVAPAPVVAPPPIVAPAPAVAPAPVIAHATYAAPQPIVVQAQPIVQPAPVPVPVPYPVTVHHHNPRTELRNTVTGFSKETGHTSATAVVSADAHHAFEHMNLHPVGHVFEDEHHAEPYKARQHRKKLASKKAARKQKTARKHKAARKQKTFEKKN</sequence>
<accession>A0A016UM51</accession>
<evidence type="ECO:0000256" key="2">
    <source>
        <dbReference type="SAM" id="SignalP"/>
    </source>
</evidence>
<keyword evidence="2" id="KW-0732">Signal</keyword>
<comment type="caution">
    <text evidence="3">The sequence shown here is derived from an EMBL/GenBank/DDBJ whole genome shotgun (WGS) entry which is preliminary data.</text>
</comment>
<dbReference type="EMBL" id="JARK01001372">
    <property type="protein sequence ID" value="EYC15563.1"/>
    <property type="molecule type" value="Genomic_DNA"/>
</dbReference>
<reference evidence="4" key="1">
    <citation type="journal article" date="2015" name="Nat. Genet.">
        <title>The genome and transcriptome of the zoonotic hookworm Ancylostoma ceylanicum identify infection-specific gene families.</title>
        <authorList>
            <person name="Schwarz E.M."/>
            <person name="Hu Y."/>
            <person name="Antoshechkin I."/>
            <person name="Miller M.M."/>
            <person name="Sternberg P.W."/>
            <person name="Aroian R.V."/>
        </authorList>
    </citation>
    <scope>NUCLEOTIDE SEQUENCE</scope>
    <source>
        <strain evidence="4">HY135</strain>
    </source>
</reference>
<proteinExistence type="predicted"/>
<dbReference type="AlphaFoldDB" id="A0A016UM51"/>